<reference evidence="1 2" key="1">
    <citation type="journal article" date="2018" name="Evol. Lett.">
        <title>Horizontal gene cluster transfer increased hallucinogenic mushroom diversity.</title>
        <authorList>
            <person name="Reynolds H.T."/>
            <person name="Vijayakumar V."/>
            <person name="Gluck-Thaler E."/>
            <person name="Korotkin H.B."/>
            <person name="Matheny P.B."/>
            <person name="Slot J.C."/>
        </authorList>
    </citation>
    <scope>NUCLEOTIDE SEQUENCE [LARGE SCALE GENOMIC DNA]</scope>
    <source>
        <strain evidence="1 2">2629</strain>
    </source>
</reference>
<comment type="caution">
    <text evidence="1">The sequence shown here is derived from an EMBL/GenBank/DDBJ whole genome shotgun (WGS) entry which is preliminary data.</text>
</comment>
<dbReference type="InParanoid" id="A0A409X470"/>
<gene>
    <name evidence="1" type="ORF">CVT24_009765</name>
</gene>
<organism evidence="1 2">
    <name type="scientific">Panaeolus cyanescens</name>
    <dbReference type="NCBI Taxonomy" id="181874"/>
    <lineage>
        <taxon>Eukaryota</taxon>
        <taxon>Fungi</taxon>
        <taxon>Dikarya</taxon>
        <taxon>Basidiomycota</taxon>
        <taxon>Agaricomycotina</taxon>
        <taxon>Agaricomycetes</taxon>
        <taxon>Agaricomycetidae</taxon>
        <taxon>Agaricales</taxon>
        <taxon>Agaricineae</taxon>
        <taxon>Galeropsidaceae</taxon>
        <taxon>Panaeolus</taxon>
    </lineage>
</organism>
<protein>
    <submittedName>
        <fullName evidence="1">Uncharacterized protein</fullName>
    </submittedName>
</protein>
<accession>A0A409X470</accession>
<dbReference type="EMBL" id="NHTK01004686">
    <property type="protein sequence ID" value="PPQ85568.1"/>
    <property type="molecule type" value="Genomic_DNA"/>
</dbReference>
<dbReference type="Proteomes" id="UP000284842">
    <property type="component" value="Unassembled WGS sequence"/>
</dbReference>
<sequence length="204" mass="23390">MFPAYSSYKSQPTMMWLPVQPTYEHPQVPTKDFDVFDTEDGTLWVYKRRPYESNLHSNSYAPEHQAVEVLFEDVAMPIPQYTVHEWLHLFGKEIDAPMPIPPVPYSSETAAQEPLWTQLQCQAGDPVGTANNTHRSSHFLSSMSEAIGESWSVESQRSPFKDQRLTELSPPVQQNIYTDAGPIQTPSEVVERQVYVHQNHIQRC</sequence>
<proteinExistence type="predicted"/>
<keyword evidence="2" id="KW-1185">Reference proteome</keyword>
<dbReference type="AlphaFoldDB" id="A0A409X470"/>
<evidence type="ECO:0000313" key="1">
    <source>
        <dbReference type="EMBL" id="PPQ85568.1"/>
    </source>
</evidence>
<evidence type="ECO:0000313" key="2">
    <source>
        <dbReference type="Proteomes" id="UP000284842"/>
    </source>
</evidence>
<name>A0A409X470_9AGAR</name>